<evidence type="ECO:0000313" key="2">
    <source>
        <dbReference type="Proteomes" id="UP000828941"/>
    </source>
</evidence>
<evidence type="ECO:0000313" key="1">
    <source>
        <dbReference type="EMBL" id="KAI4357442.1"/>
    </source>
</evidence>
<name>A0ACB9Q9C3_BAUVA</name>
<organism evidence="1 2">
    <name type="scientific">Bauhinia variegata</name>
    <name type="common">Purple orchid tree</name>
    <name type="synonym">Phanera variegata</name>
    <dbReference type="NCBI Taxonomy" id="167791"/>
    <lineage>
        <taxon>Eukaryota</taxon>
        <taxon>Viridiplantae</taxon>
        <taxon>Streptophyta</taxon>
        <taxon>Embryophyta</taxon>
        <taxon>Tracheophyta</taxon>
        <taxon>Spermatophyta</taxon>
        <taxon>Magnoliopsida</taxon>
        <taxon>eudicotyledons</taxon>
        <taxon>Gunneridae</taxon>
        <taxon>Pentapetalae</taxon>
        <taxon>rosids</taxon>
        <taxon>fabids</taxon>
        <taxon>Fabales</taxon>
        <taxon>Fabaceae</taxon>
        <taxon>Cercidoideae</taxon>
        <taxon>Cercideae</taxon>
        <taxon>Bauhiniinae</taxon>
        <taxon>Bauhinia</taxon>
    </lineage>
</organism>
<protein>
    <submittedName>
        <fullName evidence="1">Uncharacterized protein</fullName>
    </submittedName>
</protein>
<dbReference type="Proteomes" id="UP000828941">
    <property type="component" value="Chromosome 1"/>
</dbReference>
<accession>A0ACB9Q9C3</accession>
<comment type="caution">
    <text evidence="1">The sequence shown here is derived from an EMBL/GenBank/DDBJ whole genome shotgun (WGS) entry which is preliminary data.</text>
</comment>
<keyword evidence="2" id="KW-1185">Reference proteome</keyword>
<reference evidence="1 2" key="1">
    <citation type="journal article" date="2022" name="DNA Res.">
        <title>Chromosomal-level genome assembly of the orchid tree Bauhinia variegata (Leguminosae; Cercidoideae) supports the allotetraploid origin hypothesis of Bauhinia.</title>
        <authorList>
            <person name="Zhong Y."/>
            <person name="Chen Y."/>
            <person name="Zheng D."/>
            <person name="Pang J."/>
            <person name="Liu Y."/>
            <person name="Luo S."/>
            <person name="Meng S."/>
            <person name="Qian L."/>
            <person name="Wei D."/>
            <person name="Dai S."/>
            <person name="Zhou R."/>
        </authorList>
    </citation>
    <scope>NUCLEOTIDE SEQUENCE [LARGE SCALE GENOMIC DNA]</scope>
    <source>
        <strain evidence="1">BV-YZ2020</strain>
    </source>
</reference>
<proteinExistence type="predicted"/>
<sequence>MVSHGHQTAPLLRLVIVLCMYFALPIFAELPSFHHELKSDELLRFLVIGDWGRRGEFNQSLVATEMGKIGELLDIDFVVSTGDNFYDNGLTGANDPAFVESFSNIYTAKSLQKPWFSILGNHDYRGDALAQLTPIQEKVDSRWFCLKSYTLSTGIADFFFIDTSPFVDDYYKDRDHKYDWRGLSSRQTYLTNLLKDFEEALMKSTANWKIVVGHHTIRSIGSHGDTPELKEKLVPILKANDVHIYMNGHDHCLEHISSMDSSIQYLTSGAGSKAWRGDVKNNNDEDVKFFYDGQGFMSVQITQNDAEIVFYDVFGDVLHQLILTKQEKLRYYV</sequence>
<gene>
    <name evidence="1" type="ORF">L6164_001390</name>
</gene>
<dbReference type="EMBL" id="CM039426">
    <property type="protein sequence ID" value="KAI4357442.1"/>
    <property type="molecule type" value="Genomic_DNA"/>
</dbReference>